<evidence type="ECO:0000256" key="8">
    <source>
        <dbReference type="ARBA" id="ARBA00023136"/>
    </source>
</evidence>
<feature type="transmembrane region" description="Helical" evidence="14">
    <location>
        <begin position="146"/>
        <end position="165"/>
    </location>
</feature>
<sequence>MTPQTFHRGEGPAPRPTDWNLPNALTVLRFLLVPVYAVLLFQDGGNEPWWRFWAWAVFALAAVTDGVDGKIARRRGEITNFGKVADPIADKALTGTAFIGLSLLGVVWWWVTVVILVREIGITVLRFVVIRHGVMPAGRGGKLKTMLQTLALGSLTLPLWVWPFGDALTTVAYVLLGAALVMTVVSGVDYVFKAARLRETSERTQLRRAARAAQRESRSQPAAPPERTAKRD</sequence>
<dbReference type="InterPro" id="IPR050324">
    <property type="entry name" value="CDP-alcohol_PTase-I"/>
</dbReference>
<proteinExistence type="inferred from homology"/>
<dbReference type="UniPathway" id="UPA00085"/>
<dbReference type="Pfam" id="PF01066">
    <property type="entry name" value="CDP-OH_P_transf"/>
    <property type="match status" value="1"/>
</dbReference>
<keyword evidence="5 14" id="KW-0812">Transmembrane</keyword>
<evidence type="ECO:0000256" key="13">
    <source>
        <dbReference type="SAM" id="MobiDB-lite"/>
    </source>
</evidence>
<evidence type="ECO:0000256" key="7">
    <source>
        <dbReference type="ARBA" id="ARBA00023098"/>
    </source>
</evidence>
<feature type="transmembrane region" description="Helical" evidence="14">
    <location>
        <begin position="116"/>
        <end position="134"/>
    </location>
</feature>
<accession>A0A512D2T9</accession>
<dbReference type="NCBIfam" id="TIGR00560">
    <property type="entry name" value="pgsA"/>
    <property type="match status" value="1"/>
</dbReference>
<dbReference type="InterPro" id="IPR048254">
    <property type="entry name" value="CDP_ALCOHOL_P_TRANSF_CS"/>
</dbReference>
<dbReference type="GO" id="GO:0008444">
    <property type="term" value="F:CDP-diacylglycerol-glycerol-3-phosphate 3-phosphatidyltransferase activity"/>
    <property type="evidence" value="ECO:0007669"/>
    <property type="project" value="UniProtKB-UniRule"/>
</dbReference>
<evidence type="ECO:0000256" key="11">
    <source>
        <dbReference type="NCBIfam" id="TIGR00560"/>
    </source>
</evidence>
<protein>
    <recommendedName>
        <fullName evidence="11">CDP-diacylglycerol--glycerol-3-phosphate 3-phosphatidyltransferase</fullName>
        <ecNumber evidence="11">2.7.8.5</ecNumber>
    </recommendedName>
</protein>
<keyword evidence="10" id="KW-1208">Phospholipid metabolism</keyword>
<evidence type="ECO:0000256" key="9">
    <source>
        <dbReference type="ARBA" id="ARBA00023209"/>
    </source>
</evidence>
<dbReference type="PANTHER" id="PTHR14269:SF52">
    <property type="entry name" value="PHOSPHATIDYLGLYCEROPHOSPHATE SYNTHASE-RELATED"/>
    <property type="match status" value="1"/>
</dbReference>
<keyword evidence="6 14" id="KW-1133">Transmembrane helix</keyword>
<dbReference type="PANTHER" id="PTHR14269">
    <property type="entry name" value="CDP-DIACYLGLYCEROL--GLYCEROL-3-PHOSPHATE 3-PHOSPHATIDYLTRANSFERASE-RELATED"/>
    <property type="match status" value="1"/>
</dbReference>
<keyword evidence="16" id="KW-1185">Reference proteome</keyword>
<feature type="transmembrane region" description="Helical" evidence="14">
    <location>
        <begin position="171"/>
        <end position="192"/>
    </location>
</feature>
<gene>
    <name evidence="15" type="primary">pgsA</name>
    <name evidence="15" type="ORF">TAE01_25910</name>
</gene>
<evidence type="ECO:0000256" key="6">
    <source>
        <dbReference type="ARBA" id="ARBA00022989"/>
    </source>
</evidence>
<dbReference type="EC" id="2.7.8.5" evidence="11"/>
<reference evidence="15 16" key="1">
    <citation type="submission" date="2019-07" db="EMBL/GenBank/DDBJ databases">
        <title>Whole genome shotgun sequence of Terrabacter aerolatus NBRC 106305.</title>
        <authorList>
            <person name="Hosoyama A."/>
            <person name="Uohara A."/>
            <person name="Ohji S."/>
            <person name="Ichikawa N."/>
        </authorList>
    </citation>
    <scope>NUCLEOTIDE SEQUENCE [LARGE SCALE GENOMIC DNA]</scope>
    <source>
        <strain evidence="15 16">NBRC 106305</strain>
    </source>
</reference>
<evidence type="ECO:0000256" key="12">
    <source>
        <dbReference type="RuleBase" id="RU003750"/>
    </source>
</evidence>
<comment type="similarity">
    <text evidence="2 12">Belongs to the CDP-alcohol phosphatidyltransferase class-I family.</text>
</comment>
<keyword evidence="9" id="KW-0594">Phospholipid biosynthesis</keyword>
<evidence type="ECO:0000313" key="15">
    <source>
        <dbReference type="EMBL" id="GEO30781.1"/>
    </source>
</evidence>
<dbReference type="OrthoDB" id="9796672at2"/>
<evidence type="ECO:0000256" key="1">
    <source>
        <dbReference type="ARBA" id="ARBA00004141"/>
    </source>
</evidence>
<dbReference type="AlphaFoldDB" id="A0A512D2T9"/>
<name>A0A512D2T9_9MICO</name>
<dbReference type="InterPro" id="IPR004570">
    <property type="entry name" value="Phosphatidylglycerol_P_synth"/>
</dbReference>
<dbReference type="InterPro" id="IPR000462">
    <property type="entry name" value="CDP-OH_P_trans"/>
</dbReference>
<feature type="transmembrane region" description="Helical" evidence="14">
    <location>
        <begin position="21"/>
        <end position="40"/>
    </location>
</feature>
<dbReference type="Proteomes" id="UP000321534">
    <property type="component" value="Unassembled WGS sequence"/>
</dbReference>
<evidence type="ECO:0000256" key="5">
    <source>
        <dbReference type="ARBA" id="ARBA00022692"/>
    </source>
</evidence>
<dbReference type="GO" id="GO:0046474">
    <property type="term" value="P:glycerophospholipid biosynthetic process"/>
    <property type="evidence" value="ECO:0007669"/>
    <property type="project" value="TreeGrafter"/>
</dbReference>
<keyword evidence="7" id="KW-0443">Lipid metabolism</keyword>
<evidence type="ECO:0000256" key="2">
    <source>
        <dbReference type="ARBA" id="ARBA00010441"/>
    </source>
</evidence>
<dbReference type="InterPro" id="IPR043130">
    <property type="entry name" value="CDP-OH_PTrfase_TM_dom"/>
</dbReference>
<evidence type="ECO:0000256" key="10">
    <source>
        <dbReference type="ARBA" id="ARBA00023264"/>
    </source>
</evidence>
<dbReference type="RefSeq" id="WP_147067061.1">
    <property type="nucleotide sequence ID" value="NZ_BAAARO010000021.1"/>
</dbReference>
<feature type="region of interest" description="Disordered" evidence="13">
    <location>
        <begin position="203"/>
        <end position="232"/>
    </location>
</feature>
<evidence type="ECO:0000256" key="3">
    <source>
        <dbReference type="ARBA" id="ARBA00022516"/>
    </source>
</evidence>
<dbReference type="GO" id="GO:0016020">
    <property type="term" value="C:membrane"/>
    <property type="evidence" value="ECO:0007669"/>
    <property type="project" value="UniProtKB-SubCell"/>
</dbReference>
<dbReference type="EMBL" id="BJYX01000013">
    <property type="protein sequence ID" value="GEO30781.1"/>
    <property type="molecule type" value="Genomic_DNA"/>
</dbReference>
<evidence type="ECO:0000256" key="4">
    <source>
        <dbReference type="ARBA" id="ARBA00022679"/>
    </source>
</evidence>
<evidence type="ECO:0000256" key="14">
    <source>
        <dbReference type="SAM" id="Phobius"/>
    </source>
</evidence>
<keyword evidence="3" id="KW-0444">Lipid biosynthesis</keyword>
<comment type="subcellular location">
    <subcellularLocation>
        <location evidence="1">Membrane</location>
        <topology evidence="1">Multi-pass membrane protein</topology>
    </subcellularLocation>
</comment>
<organism evidence="15 16">
    <name type="scientific">Terrabacter aerolatus</name>
    <dbReference type="NCBI Taxonomy" id="422442"/>
    <lineage>
        <taxon>Bacteria</taxon>
        <taxon>Bacillati</taxon>
        <taxon>Actinomycetota</taxon>
        <taxon>Actinomycetes</taxon>
        <taxon>Micrococcales</taxon>
        <taxon>Intrasporangiaceae</taxon>
        <taxon>Terrabacter</taxon>
    </lineage>
</organism>
<evidence type="ECO:0000313" key="16">
    <source>
        <dbReference type="Proteomes" id="UP000321534"/>
    </source>
</evidence>
<dbReference type="Gene3D" id="1.20.120.1760">
    <property type="match status" value="1"/>
</dbReference>
<comment type="caution">
    <text evidence="15">The sequence shown here is derived from an EMBL/GenBank/DDBJ whole genome shotgun (WGS) entry which is preliminary data.</text>
</comment>
<keyword evidence="8 14" id="KW-0472">Membrane</keyword>
<dbReference type="PROSITE" id="PS00379">
    <property type="entry name" value="CDP_ALCOHOL_P_TRANSF"/>
    <property type="match status" value="1"/>
</dbReference>
<keyword evidence="4 12" id="KW-0808">Transferase</keyword>